<dbReference type="AlphaFoldDB" id="A0A5D3B1J9"/>
<protein>
    <submittedName>
        <fullName evidence="2">Uncharacterized protein</fullName>
    </submittedName>
</protein>
<reference evidence="2 3" key="1">
    <citation type="submission" date="2017-05" db="EMBL/GenBank/DDBJ databases">
        <title>The Genome Sequence of Tsuchiyaea wingfieldii DSM 27421.</title>
        <authorList>
            <person name="Cuomo C."/>
            <person name="Passer A."/>
            <person name="Billmyre B."/>
            <person name="Heitman J."/>
        </authorList>
    </citation>
    <scope>NUCLEOTIDE SEQUENCE [LARGE SCALE GENOMIC DNA]</scope>
    <source>
        <strain evidence="2 3">DSM 27421</strain>
    </source>
</reference>
<dbReference type="EMBL" id="NIDF01000022">
    <property type="protein sequence ID" value="TYJ56614.1"/>
    <property type="molecule type" value="Genomic_DNA"/>
</dbReference>
<dbReference type="Proteomes" id="UP000322245">
    <property type="component" value="Unassembled WGS sequence"/>
</dbReference>
<dbReference type="InterPro" id="IPR029164">
    <property type="entry name" value="PIG-Y"/>
</dbReference>
<keyword evidence="1" id="KW-0472">Membrane</keyword>
<comment type="caution">
    <text evidence="2">The sequence shown here is derived from an EMBL/GenBank/DDBJ whole genome shotgun (WGS) entry which is preliminary data.</text>
</comment>
<keyword evidence="3" id="KW-1185">Reference proteome</keyword>
<feature type="transmembrane region" description="Helical" evidence="1">
    <location>
        <begin position="64"/>
        <end position="84"/>
    </location>
</feature>
<dbReference type="Pfam" id="PF15159">
    <property type="entry name" value="PIG-Y"/>
    <property type="match status" value="1"/>
</dbReference>
<name>A0A5D3B1J9_9TREE</name>
<keyword evidence="1" id="KW-0812">Transmembrane</keyword>
<evidence type="ECO:0000313" key="2">
    <source>
        <dbReference type="EMBL" id="TYJ56614.1"/>
    </source>
</evidence>
<organism evidence="2 3">
    <name type="scientific">Cryptococcus floricola</name>
    <dbReference type="NCBI Taxonomy" id="2591691"/>
    <lineage>
        <taxon>Eukaryota</taxon>
        <taxon>Fungi</taxon>
        <taxon>Dikarya</taxon>
        <taxon>Basidiomycota</taxon>
        <taxon>Agaricomycotina</taxon>
        <taxon>Tremellomycetes</taxon>
        <taxon>Tremellales</taxon>
        <taxon>Cryptococcaceae</taxon>
        <taxon>Cryptococcus</taxon>
    </lineage>
</organism>
<proteinExistence type="predicted"/>
<keyword evidence="1" id="KW-1133">Transmembrane helix</keyword>
<evidence type="ECO:0000313" key="3">
    <source>
        <dbReference type="Proteomes" id="UP000322245"/>
    </source>
</evidence>
<gene>
    <name evidence="2" type="ORF">B9479_002706</name>
</gene>
<sequence>MSPPSTSTFEPPPLRPHSALELYLASALMFLVSALAALLAASYVYCPDHIWWIQPLCEDTHYKYLAPLLVPVTVWFAFANWFGWEYFRYA</sequence>
<feature type="transmembrane region" description="Helical" evidence="1">
    <location>
        <begin position="20"/>
        <end position="44"/>
    </location>
</feature>
<evidence type="ECO:0000256" key="1">
    <source>
        <dbReference type="SAM" id="Phobius"/>
    </source>
</evidence>
<accession>A0A5D3B1J9</accession>